<dbReference type="AlphaFoldDB" id="F0H6C4"/>
<evidence type="ECO:0000313" key="2">
    <source>
        <dbReference type="Proteomes" id="UP000003155"/>
    </source>
</evidence>
<sequence>MAFGVQLYIGFKGVTILDEDFSNNRILRIYVAKCANHEREQK</sequence>
<reference evidence="1 2" key="1">
    <citation type="submission" date="2011-02" db="EMBL/GenBank/DDBJ databases">
        <authorList>
            <person name="Durkin A.S."/>
            <person name="Madupu R."/>
            <person name="Torralba M."/>
            <person name="Gillis M."/>
            <person name="Methe B."/>
            <person name="Sutton G."/>
            <person name="Nelson K.E."/>
        </authorList>
    </citation>
    <scope>NUCLEOTIDE SEQUENCE [LARGE SCALE GENOMIC DNA]</scope>
    <source>
        <strain evidence="1 2">CRIS 18C-A</strain>
    </source>
</reference>
<organism evidence="1 2">
    <name type="scientific">Prevotella denticola CRIS 18C-A</name>
    <dbReference type="NCBI Taxonomy" id="944557"/>
    <lineage>
        <taxon>Bacteria</taxon>
        <taxon>Pseudomonadati</taxon>
        <taxon>Bacteroidota</taxon>
        <taxon>Bacteroidia</taxon>
        <taxon>Bacteroidales</taxon>
        <taxon>Prevotellaceae</taxon>
        <taxon>Prevotella</taxon>
    </lineage>
</organism>
<name>F0H6C4_9BACT</name>
<protein>
    <submittedName>
        <fullName evidence="1">Uncharacterized protein</fullName>
    </submittedName>
</protein>
<dbReference type="EMBL" id="AEXO01000058">
    <property type="protein sequence ID" value="EGC86652.1"/>
    <property type="molecule type" value="Genomic_DNA"/>
</dbReference>
<dbReference type="Proteomes" id="UP000003155">
    <property type="component" value="Unassembled WGS sequence"/>
</dbReference>
<proteinExistence type="predicted"/>
<keyword evidence="2" id="KW-1185">Reference proteome</keyword>
<accession>F0H6C4</accession>
<comment type="caution">
    <text evidence="1">The sequence shown here is derived from an EMBL/GenBank/DDBJ whole genome shotgun (WGS) entry which is preliminary data.</text>
</comment>
<gene>
    <name evidence="1" type="ORF">HMPREF9303_1261</name>
</gene>
<evidence type="ECO:0000313" key="1">
    <source>
        <dbReference type="EMBL" id="EGC86652.1"/>
    </source>
</evidence>